<dbReference type="EMBL" id="KZ293646">
    <property type="protein sequence ID" value="PBL01515.1"/>
    <property type="molecule type" value="Genomic_DNA"/>
</dbReference>
<proteinExistence type="predicted"/>
<feature type="chain" id="PRO_5013688957" evidence="1">
    <location>
        <begin position="20"/>
        <end position="154"/>
    </location>
</feature>
<accession>A0A2H3E5U5</accession>
<dbReference type="STRING" id="47427.A0A2H3E5U5"/>
<organism evidence="2 3">
    <name type="scientific">Armillaria gallica</name>
    <name type="common">Bulbous honey fungus</name>
    <name type="synonym">Armillaria bulbosa</name>
    <dbReference type="NCBI Taxonomy" id="47427"/>
    <lineage>
        <taxon>Eukaryota</taxon>
        <taxon>Fungi</taxon>
        <taxon>Dikarya</taxon>
        <taxon>Basidiomycota</taxon>
        <taxon>Agaricomycotina</taxon>
        <taxon>Agaricomycetes</taxon>
        <taxon>Agaricomycetidae</taxon>
        <taxon>Agaricales</taxon>
        <taxon>Marasmiineae</taxon>
        <taxon>Physalacriaceae</taxon>
        <taxon>Armillaria</taxon>
    </lineage>
</organism>
<dbReference type="InParanoid" id="A0A2H3E5U5"/>
<sequence>MYFMCVLILSYSTTVSVLSAMLSPLVLPIKMLMPIPEDGEMPKYECFVQFNPVAYYWLYCTVIDLILPYWHNKDEYFGEEVADLLKQVYNHLFCISGWYRTIACMAPEVHPSHVLTHLLPNTPFPGEDSFNMDNPPTPLDSYLLQCAVPEGALL</sequence>
<dbReference type="OrthoDB" id="3097338at2759"/>
<keyword evidence="3" id="KW-1185">Reference proteome</keyword>
<dbReference type="AlphaFoldDB" id="A0A2H3E5U5"/>
<evidence type="ECO:0000313" key="2">
    <source>
        <dbReference type="EMBL" id="PBL01515.1"/>
    </source>
</evidence>
<gene>
    <name evidence="2" type="ORF">ARMGADRAFT_1025207</name>
</gene>
<reference evidence="3" key="1">
    <citation type="journal article" date="2017" name="Nat. Ecol. Evol.">
        <title>Genome expansion and lineage-specific genetic innovations in the forest pathogenic fungi Armillaria.</title>
        <authorList>
            <person name="Sipos G."/>
            <person name="Prasanna A.N."/>
            <person name="Walter M.C."/>
            <person name="O'Connor E."/>
            <person name="Balint B."/>
            <person name="Krizsan K."/>
            <person name="Kiss B."/>
            <person name="Hess J."/>
            <person name="Varga T."/>
            <person name="Slot J."/>
            <person name="Riley R."/>
            <person name="Boka B."/>
            <person name="Rigling D."/>
            <person name="Barry K."/>
            <person name="Lee J."/>
            <person name="Mihaltcheva S."/>
            <person name="LaButti K."/>
            <person name="Lipzen A."/>
            <person name="Waldron R."/>
            <person name="Moloney N.M."/>
            <person name="Sperisen C."/>
            <person name="Kredics L."/>
            <person name="Vagvoelgyi C."/>
            <person name="Patrignani A."/>
            <person name="Fitzpatrick D."/>
            <person name="Nagy I."/>
            <person name="Doyle S."/>
            <person name="Anderson J.B."/>
            <person name="Grigoriev I.V."/>
            <person name="Gueldener U."/>
            <person name="Muensterkoetter M."/>
            <person name="Nagy L.G."/>
        </authorList>
    </citation>
    <scope>NUCLEOTIDE SEQUENCE [LARGE SCALE GENOMIC DNA]</scope>
    <source>
        <strain evidence="3">Ar21-2</strain>
    </source>
</reference>
<evidence type="ECO:0000313" key="3">
    <source>
        <dbReference type="Proteomes" id="UP000217790"/>
    </source>
</evidence>
<feature type="signal peptide" evidence="1">
    <location>
        <begin position="1"/>
        <end position="19"/>
    </location>
</feature>
<dbReference type="Proteomes" id="UP000217790">
    <property type="component" value="Unassembled WGS sequence"/>
</dbReference>
<name>A0A2H3E5U5_ARMGA</name>
<evidence type="ECO:0000256" key="1">
    <source>
        <dbReference type="SAM" id="SignalP"/>
    </source>
</evidence>
<protein>
    <submittedName>
        <fullName evidence="2">Uncharacterized protein</fullName>
    </submittedName>
</protein>
<keyword evidence="1" id="KW-0732">Signal</keyword>